<comment type="subcellular location">
    <subcellularLocation>
        <location evidence="4 17">Cytoplasm</location>
    </subcellularLocation>
</comment>
<evidence type="ECO:0000256" key="20">
    <source>
        <dbReference type="PIRSR" id="PIRSR000732-3"/>
    </source>
</evidence>
<feature type="active site" description="Tele-phosphohistidine intermediate" evidence="18">
    <location>
        <position position="192"/>
    </location>
</feature>
<comment type="similarity">
    <text evidence="5 17">Belongs to the PEP-utilizing enzyme family.</text>
</comment>
<keyword evidence="15 17" id="KW-0460">Magnesium</keyword>
<evidence type="ECO:0000256" key="15">
    <source>
        <dbReference type="ARBA" id="ARBA00022842"/>
    </source>
</evidence>
<dbReference type="Gene3D" id="1.10.274.10">
    <property type="entry name" value="PtsI, HPr-binding domain"/>
    <property type="match status" value="1"/>
</dbReference>
<dbReference type="AlphaFoldDB" id="A0A8E6B258"/>
<organism evidence="24 25">
    <name type="scientific">Telmatocola sphagniphila</name>
    <dbReference type="NCBI Taxonomy" id="1123043"/>
    <lineage>
        <taxon>Bacteria</taxon>
        <taxon>Pseudomonadati</taxon>
        <taxon>Planctomycetota</taxon>
        <taxon>Planctomycetia</taxon>
        <taxon>Gemmatales</taxon>
        <taxon>Gemmataceae</taxon>
    </lineage>
</organism>
<dbReference type="GO" id="GO:0016301">
    <property type="term" value="F:kinase activity"/>
    <property type="evidence" value="ECO:0007669"/>
    <property type="project" value="UniProtKB-KW"/>
</dbReference>
<comment type="catalytic activity">
    <reaction evidence="1 17">
        <text>L-histidyl-[protein] + phosphoenolpyruvate = N(pros)-phospho-L-histidyl-[protein] + pyruvate</text>
        <dbReference type="Rhea" id="RHEA:23880"/>
        <dbReference type="Rhea" id="RHEA-COMP:9745"/>
        <dbReference type="Rhea" id="RHEA-COMP:9746"/>
        <dbReference type="ChEBI" id="CHEBI:15361"/>
        <dbReference type="ChEBI" id="CHEBI:29979"/>
        <dbReference type="ChEBI" id="CHEBI:58702"/>
        <dbReference type="ChEBI" id="CHEBI:64837"/>
        <dbReference type="EC" id="2.7.3.9"/>
    </reaction>
</comment>
<dbReference type="KEGG" id="tsph:KIH39_13485"/>
<evidence type="ECO:0000256" key="17">
    <source>
        <dbReference type="PIRNR" id="PIRNR000732"/>
    </source>
</evidence>
<dbReference type="InterPro" id="IPR006318">
    <property type="entry name" value="PTS_EI-like"/>
</dbReference>
<dbReference type="Gene3D" id="3.20.20.60">
    <property type="entry name" value="Phosphoenolpyruvate-binding domains"/>
    <property type="match status" value="1"/>
</dbReference>
<dbReference type="PROSITE" id="PS00742">
    <property type="entry name" value="PEP_ENZYMES_2"/>
    <property type="match status" value="1"/>
</dbReference>
<dbReference type="GO" id="GO:0005737">
    <property type="term" value="C:cytoplasm"/>
    <property type="evidence" value="ECO:0007669"/>
    <property type="project" value="UniProtKB-SubCell"/>
</dbReference>
<keyword evidence="10 17" id="KW-0762">Sugar transport</keyword>
<evidence type="ECO:0000256" key="4">
    <source>
        <dbReference type="ARBA" id="ARBA00004496"/>
    </source>
</evidence>
<dbReference type="SUPFAM" id="SSF47831">
    <property type="entry name" value="Enzyme I of the PEP:sugar phosphotransferase system HPr-binding (sub)domain"/>
    <property type="match status" value="1"/>
</dbReference>
<dbReference type="InterPro" id="IPR018274">
    <property type="entry name" value="PEP_util_AS"/>
</dbReference>
<dbReference type="GO" id="GO:0046872">
    <property type="term" value="F:metal ion binding"/>
    <property type="evidence" value="ECO:0007669"/>
    <property type="project" value="UniProtKB-KW"/>
</dbReference>
<dbReference type="PRINTS" id="PR01736">
    <property type="entry name" value="PHPHTRNFRASE"/>
</dbReference>
<dbReference type="GO" id="GO:0009401">
    <property type="term" value="P:phosphoenolpyruvate-dependent sugar phosphotransferase system"/>
    <property type="evidence" value="ECO:0007669"/>
    <property type="project" value="UniProtKB-KW"/>
</dbReference>
<proteinExistence type="inferred from homology"/>
<dbReference type="InterPro" id="IPR050499">
    <property type="entry name" value="PEP-utilizing_PTS_enzyme"/>
</dbReference>
<keyword evidence="11 17" id="KW-0808">Transferase</keyword>
<keyword evidence="13 17" id="KW-0479">Metal-binding</keyword>
<feature type="binding site" evidence="20">
    <location>
        <position position="460"/>
    </location>
    <ligand>
        <name>Mg(2+)</name>
        <dbReference type="ChEBI" id="CHEBI:18420"/>
    </ligand>
</feature>
<dbReference type="EMBL" id="CP074694">
    <property type="protein sequence ID" value="QVL29882.1"/>
    <property type="molecule type" value="Genomic_DNA"/>
</dbReference>
<evidence type="ECO:0000256" key="5">
    <source>
        <dbReference type="ARBA" id="ARBA00007837"/>
    </source>
</evidence>
<evidence type="ECO:0000256" key="19">
    <source>
        <dbReference type="PIRSR" id="PIRSR000732-2"/>
    </source>
</evidence>
<evidence type="ECO:0000256" key="14">
    <source>
        <dbReference type="ARBA" id="ARBA00022777"/>
    </source>
</evidence>
<dbReference type="Pfam" id="PF05524">
    <property type="entry name" value="PEP-utilisers_N"/>
    <property type="match status" value="1"/>
</dbReference>
<feature type="domain" description="PEP-utilising enzyme mobile" evidence="21">
    <location>
        <begin position="156"/>
        <end position="228"/>
    </location>
</feature>
<evidence type="ECO:0000256" key="18">
    <source>
        <dbReference type="PIRSR" id="PIRSR000732-1"/>
    </source>
</evidence>
<keyword evidence="8 17" id="KW-0813">Transport</keyword>
<keyword evidence="25" id="KW-1185">Reference proteome</keyword>
<dbReference type="PANTHER" id="PTHR46244:SF3">
    <property type="entry name" value="PHOSPHOENOLPYRUVATE-PROTEIN PHOSPHOTRANSFERASE"/>
    <property type="match status" value="1"/>
</dbReference>
<evidence type="ECO:0000256" key="12">
    <source>
        <dbReference type="ARBA" id="ARBA00022683"/>
    </source>
</evidence>
<dbReference type="SUPFAM" id="SSF51621">
    <property type="entry name" value="Phosphoenolpyruvate/pyruvate domain"/>
    <property type="match status" value="1"/>
</dbReference>
<dbReference type="InterPro" id="IPR040442">
    <property type="entry name" value="Pyrv_kinase-like_dom_sf"/>
</dbReference>
<feature type="active site" description="Proton donor" evidence="18">
    <location>
        <position position="507"/>
    </location>
</feature>
<comment type="cofactor">
    <cofactor evidence="2 17 20">
        <name>Mg(2+)</name>
        <dbReference type="ChEBI" id="CHEBI:18420"/>
    </cofactor>
</comment>
<evidence type="ECO:0000313" key="24">
    <source>
        <dbReference type="EMBL" id="QVL29882.1"/>
    </source>
</evidence>
<feature type="binding site" evidence="19">
    <location>
        <position position="336"/>
    </location>
    <ligand>
        <name>phosphoenolpyruvate</name>
        <dbReference type="ChEBI" id="CHEBI:58702"/>
    </ligand>
</feature>
<dbReference type="InterPro" id="IPR036618">
    <property type="entry name" value="PtsI_HPr-bd_sf"/>
</dbReference>
<evidence type="ECO:0000256" key="16">
    <source>
        <dbReference type="ARBA" id="ARBA00033235"/>
    </source>
</evidence>
<evidence type="ECO:0000256" key="8">
    <source>
        <dbReference type="ARBA" id="ARBA00022448"/>
    </source>
</evidence>
<feature type="binding site" evidence="20">
    <location>
        <position position="436"/>
    </location>
    <ligand>
        <name>Mg(2+)</name>
        <dbReference type="ChEBI" id="CHEBI:18420"/>
    </ligand>
</feature>
<feature type="domain" description="PEP-utilising enzyme C-terminal" evidence="22">
    <location>
        <begin position="259"/>
        <end position="546"/>
    </location>
</feature>
<feature type="domain" description="Phosphotransferase system enzyme I N-terminal" evidence="23">
    <location>
        <begin position="5"/>
        <end position="124"/>
    </location>
</feature>
<gene>
    <name evidence="24" type="primary">ptsP</name>
    <name evidence="24" type="ORF">KIH39_13485</name>
</gene>
<evidence type="ECO:0000256" key="3">
    <source>
        <dbReference type="ARBA" id="ARBA00002728"/>
    </source>
</evidence>
<dbReference type="EC" id="2.7.3.9" evidence="6 17"/>
<evidence type="ECO:0000256" key="1">
    <source>
        <dbReference type="ARBA" id="ARBA00000683"/>
    </source>
</evidence>
<dbReference type="GO" id="GO:0008965">
    <property type="term" value="F:phosphoenolpyruvate-protein phosphotransferase activity"/>
    <property type="evidence" value="ECO:0007669"/>
    <property type="project" value="UniProtKB-EC"/>
</dbReference>
<sequence length="583" mass="64328">MEIYRGIGVSPGLVIGTALVLDAEGVRIPARQIPPEKVSSELTRLNKALKAAAEESRAQQKSVELRLGKQLGSIFSAQSTFYDDPGLLTELHQLIHNERFTAEYAVTNVIRTYRRALEALGKDHFLSTKASDLLDVEKRILNQLLGADWEPLSNLKEPVIVLAHDISPSETATMDPTKVLAFATESGGKTSHTAIMAGALEIPAVVGLGKFLHDVAGGDTLIVDGTRGILIVDPDEEILEEYQGQVKVLSEQSGYWLAERDLPAVTLDGTRIELMGNIEFPSEAAHCIDRNADGVGLYRTEFLFAGHDTDPSEEEHYQAYVHVVQTLGPNKPVVIRTLDHGADKFPNHAEKISEERNPFLGLRSVRLCLRNLPMFKKQMRAILRASVQGDIRIMFPMVGTLLELRQCKMLLAEVREDLLEEGIPFKKDMPVGTMIEVPSAAIMADKLAKEVDFFSLGTNDLVQYTLAADRTNENVAGLYNPADPAVLRLIDSVVRAARTNNIGATVCGEMSGDPLFTQWLLGTGLRQLSVSPQNIPEIKKLIRRINLSDAEAMAEKALQLDTARDVTNYLREQKRRIQPDAID</sequence>
<evidence type="ECO:0000256" key="13">
    <source>
        <dbReference type="ARBA" id="ARBA00022723"/>
    </source>
</evidence>
<dbReference type="PIRSF" id="PIRSF000732">
    <property type="entry name" value="PTS_enzyme_I"/>
    <property type="match status" value="1"/>
</dbReference>
<evidence type="ECO:0000259" key="22">
    <source>
        <dbReference type="Pfam" id="PF02896"/>
    </source>
</evidence>
<keyword evidence="9 17" id="KW-0963">Cytoplasm</keyword>
<evidence type="ECO:0000256" key="6">
    <source>
        <dbReference type="ARBA" id="ARBA00012232"/>
    </source>
</evidence>
<keyword evidence="12 17" id="KW-0598">Phosphotransferase system</keyword>
<feature type="binding site" evidence="19">
    <location>
        <begin position="459"/>
        <end position="460"/>
    </location>
    <ligand>
        <name>phosphoenolpyruvate</name>
        <dbReference type="ChEBI" id="CHEBI:58702"/>
    </ligand>
</feature>
<dbReference type="Gene3D" id="3.50.30.10">
    <property type="entry name" value="Phosphohistidine domain"/>
    <property type="match status" value="1"/>
</dbReference>
<dbReference type="Pfam" id="PF02896">
    <property type="entry name" value="PEP-utilizers_C"/>
    <property type="match status" value="1"/>
</dbReference>
<reference evidence="24" key="1">
    <citation type="submission" date="2021-05" db="EMBL/GenBank/DDBJ databases">
        <title>Complete genome sequence of the cellulolytic planctomycete Telmatocola sphagniphila SP2T and characterization of the first cellulase from planctomycetes.</title>
        <authorList>
            <person name="Rakitin A.L."/>
            <person name="Beletsky A.V."/>
            <person name="Naumoff D.G."/>
            <person name="Kulichevskaya I.S."/>
            <person name="Mardanov A.V."/>
            <person name="Ravin N.V."/>
            <person name="Dedysh S.N."/>
        </authorList>
    </citation>
    <scope>NUCLEOTIDE SEQUENCE</scope>
    <source>
        <strain evidence="24">SP2T</strain>
    </source>
</reference>
<dbReference type="InterPro" id="IPR008731">
    <property type="entry name" value="PTS_EIN"/>
</dbReference>
<feature type="binding site" evidence="19">
    <location>
        <position position="299"/>
    </location>
    <ligand>
        <name>phosphoenolpyruvate</name>
        <dbReference type="ChEBI" id="CHEBI:58702"/>
    </ligand>
</feature>
<evidence type="ECO:0000259" key="21">
    <source>
        <dbReference type="Pfam" id="PF00391"/>
    </source>
</evidence>
<protein>
    <recommendedName>
        <fullName evidence="7 17">Phosphoenolpyruvate-protein phosphotransferase</fullName>
        <ecNumber evidence="6 17">2.7.3.9</ecNumber>
    </recommendedName>
    <alternativeName>
        <fullName evidence="16 17">Phosphotransferase system, enzyme I</fullName>
    </alternativeName>
</protein>
<dbReference type="InterPro" id="IPR023151">
    <property type="entry name" value="PEP_util_CS"/>
</dbReference>
<evidence type="ECO:0000256" key="2">
    <source>
        <dbReference type="ARBA" id="ARBA00001946"/>
    </source>
</evidence>
<comment type="function">
    <text evidence="3 17">General (non sugar-specific) component of the phosphoenolpyruvate-dependent sugar phosphotransferase system (sugar PTS). This major carbohydrate active-transport system catalyzes the phosphorylation of incoming sugar substrates concomitantly with their translocation across the cell membrane. Enzyme I transfers the phosphoryl group from phosphoenolpyruvate (PEP) to the phosphoryl carrier protein (HPr).</text>
</comment>
<evidence type="ECO:0000313" key="25">
    <source>
        <dbReference type="Proteomes" id="UP000676194"/>
    </source>
</evidence>
<dbReference type="InterPro" id="IPR008279">
    <property type="entry name" value="PEP-util_enz_mobile_dom"/>
</dbReference>
<feature type="binding site" evidence="19">
    <location>
        <position position="470"/>
    </location>
    <ligand>
        <name>phosphoenolpyruvate</name>
        <dbReference type="ChEBI" id="CHEBI:58702"/>
    </ligand>
</feature>
<dbReference type="InterPro" id="IPR036637">
    <property type="entry name" value="Phosphohistidine_dom_sf"/>
</dbReference>
<evidence type="ECO:0000259" key="23">
    <source>
        <dbReference type="Pfam" id="PF05524"/>
    </source>
</evidence>
<evidence type="ECO:0000256" key="11">
    <source>
        <dbReference type="ARBA" id="ARBA00022679"/>
    </source>
</evidence>
<dbReference type="Proteomes" id="UP000676194">
    <property type="component" value="Chromosome"/>
</dbReference>
<dbReference type="InterPro" id="IPR000121">
    <property type="entry name" value="PEP_util_C"/>
</dbReference>
<accession>A0A8E6B258</accession>
<dbReference type="InterPro" id="IPR015813">
    <property type="entry name" value="Pyrv/PenolPyrv_kinase-like_dom"/>
</dbReference>
<name>A0A8E6B258_9BACT</name>
<evidence type="ECO:0000256" key="7">
    <source>
        <dbReference type="ARBA" id="ARBA00016544"/>
    </source>
</evidence>
<dbReference type="PROSITE" id="PS00370">
    <property type="entry name" value="PEP_ENZYMES_PHOS_SITE"/>
    <property type="match status" value="1"/>
</dbReference>
<keyword evidence="14 17" id="KW-0418">Kinase</keyword>
<dbReference type="Pfam" id="PF00391">
    <property type="entry name" value="PEP-utilizers"/>
    <property type="match status" value="1"/>
</dbReference>
<dbReference type="PANTHER" id="PTHR46244">
    <property type="entry name" value="PHOSPHOENOLPYRUVATE-PROTEIN PHOSPHOTRANSFERASE"/>
    <property type="match status" value="1"/>
</dbReference>
<dbReference type="InterPro" id="IPR024692">
    <property type="entry name" value="PTS_EI"/>
</dbReference>
<dbReference type="NCBIfam" id="TIGR01417">
    <property type="entry name" value="PTS_I_fam"/>
    <property type="match status" value="1"/>
</dbReference>
<dbReference type="SUPFAM" id="SSF52009">
    <property type="entry name" value="Phosphohistidine domain"/>
    <property type="match status" value="1"/>
</dbReference>
<evidence type="ECO:0000256" key="10">
    <source>
        <dbReference type="ARBA" id="ARBA00022597"/>
    </source>
</evidence>
<evidence type="ECO:0000256" key="9">
    <source>
        <dbReference type="ARBA" id="ARBA00022490"/>
    </source>
</evidence>
<dbReference type="RefSeq" id="WP_213493764.1">
    <property type="nucleotide sequence ID" value="NZ_CP074694.1"/>
</dbReference>